<dbReference type="PIRSF" id="PIRSF002144">
    <property type="entry name" value="Ribosomal_S19"/>
    <property type="match status" value="1"/>
</dbReference>
<protein>
    <recommendedName>
        <fullName evidence="6">Small ribosomal subunit protein uS19c</fullName>
    </recommendedName>
    <alternativeName>
        <fullName evidence="7">Small ribosomal subunit protein uS19m</fullName>
    </alternativeName>
</protein>
<dbReference type="InterPro" id="IPR020934">
    <property type="entry name" value="Ribosomal_uS19_CS"/>
</dbReference>
<dbReference type="GeneID" id="18158088"/>
<dbReference type="PANTHER" id="PTHR11880">
    <property type="entry name" value="RIBOSOMAL PROTEIN S19P FAMILY MEMBER"/>
    <property type="match status" value="1"/>
</dbReference>
<evidence type="ECO:0000256" key="7">
    <source>
        <dbReference type="ARBA" id="ARBA00044183"/>
    </source>
</evidence>
<dbReference type="GO" id="GO:0005763">
    <property type="term" value="C:mitochondrial small ribosomal subunit"/>
    <property type="evidence" value="ECO:0007669"/>
    <property type="project" value="TreeGrafter"/>
</dbReference>
<dbReference type="PRINTS" id="PR00975">
    <property type="entry name" value="RIBOSOMALS19"/>
</dbReference>
<dbReference type="SUPFAM" id="SSF54570">
    <property type="entry name" value="Ribosomal protein S19"/>
    <property type="match status" value="1"/>
</dbReference>
<comment type="subcellular location">
    <subcellularLocation>
        <location evidence="1">Mitochondrion</location>
    </subcellularLocation>
</comment>
<dbReference type="KEGG" id="bpg:BathyMg00180"/>
<gene>
    <name evidence="9" type="primary">Rps19</name>
    <name evidence="9" type="ordered locus">BathyMg00180</name>
</gene>
<dbReference type="GO" id="GO:0000028">
    <property type="term" value="P:ribosomal small subunit assembly"/>
    <property type="evidence" value="ECO:0007669"/>
    <property type="project" value="TreeGrafter"/>
</dbReference>
<evidence type="ECO:0000256" key="5">
    <source>
        <dbReference type="ARBA" id="ARBA00023274"/>
    </source>
</evidence>
<evidence type="ECO:0000256" key="8">
    <source>
        <dbReference type="RuleBase" id="RU003485"/>
    </source>
</evidence>
<dbReference type="AlphaFoldDB" id="K8E8M3"/>
<dbReference type="EMBL" id="FO082258">
    <property type="protein sequence ID" value="CCO13936.1"/>
    <property type="molecule type" value="Genomic_DNA"/>
</dbReference>
<dbReference type="Proteomes" id="UP000198341">
    <property type="component" value="Mitochondrion MT"/>
</dbReference>
<accession>K8E8M3</accession>
<dbReference type="GO" id="GO:0003735">
    <property type="term" value="F:structural constituent of ribosome"/>
    <property type="evidence" value="ECO:0007669"/>
    <property type="project" value="InterPro"/>
</dbReference>
<dbReference type="RefSeq" id="YP_008994812.1">
    <property type="nucleotide sequence ID" value="NC_023273.1"/>
</dbReference>
<keyword evidence="10" id="KW-1185">Reference proteome</keyword>
<keyword evidence="5 8" id="KW-0687">Ribonucleoprotein</keyword>
<evidence type="ECO:0000256" key="6">
    <source>
        <dbReference type="ARBA" id="ARBA00035253"/>
    </source>
</evidence>
<organism evidence="9 10">
    <name type="scientific">Bathycoccus prasinos</name>
    <dbReference type="NCBI Taxonomy" id="41875"/>
    <lineage>
        <taxon>Eukaryota</taxon>
        <taxon>Viridiplantae</taxon>
        <taxon>Chlorophyta</taxon>
        <taxon>Mamiellophyceae</taxon>
        <taxon>Mamiellales</taxon>
        <taxon>Bathycoccaceae</taxon>
        <taxon>Bathycoccus</taxon>
    </lineage>
</organism>
<evidence type="ECO:0000256" key="1">
    <source>
        <dbReference type="ARBA" id="ARBA00004173"/>
    </source>
</evidence>
<dbReference type="InterPro" id="IPR023575">
    <property type="entry name" value="Ribosomal_uS19_SF"/>
</dbReference>
<keyword evidence="4" id="KW-0496">Mitochondrion</keyword>
<dbReference type="STRING" id="41875.K8E8M3"/>
<dbReference type="FunFam" id="3.30.860.10:FF:000001">
    <property type="entry name" value="30S ribosomal protein S19"/>
    <property type="match status" value="1"/>
</dbReference>
<reference evidence="9 10" key="1">
    <citation type="submission" date="2011-10" db="EMBL/GenBank/DDBJ databases">
        <authorList>
            <person name="Genoscope - CEA"/>
        </authorList>
    </citation>
    <scope>NUCLEOTIDE SEQUENCE [LARGE SCALE GENOMIC DNA]</scope>
    <source>
        <strain evidence="9 10">RCC 1105</strain>
    </source>
</reference>
<dbReference type="Gene3D" id="3.30.860.10">
    <property type="entry name" value="30s Ribosomal Protein S19, Chain A"/>
    <property type="match status" value="1"/>
</dbReference>
<dbReference type="PROSITE" id="PS00323">
    <property type="entry name" value="RIBOSOMAL_S19"/>
    <property type="match status" value="1"/>
</dbReference>
<dbReference type="OrthoDB" id="565652at2759"/>
<evidence type="ECO:0000313" key="9">
    <source>
        <dbReference type="EMBL" id="CCO13936.1"/>
    </source>
</evidence>
<evidence type="ECO:0000256" key="3">
    <source>
        <dbReference type="ARBA" id="ARBA00022980"/>
    </source>
</evidence>
<name>K8E8M3_9CHLO</name>
<dbReference type="GO" id="GO:0003723">
    <property type="term" value="F:RNA binding"/>
    <property type="evidence" value="ECO:0007669"/>
    <property type="project" value="InterPro"/>
</dbReference>
<keyword evidence="3 8" id="KW-0689">Ribosomal protein</keyword>
<proteinExistence type="inferred from homology"/>
<dbReference type="InterPro" id="IPR005732">
    <property type="entry name" value="Ribosomal_uS19_bac-type"/>
</dbReference>
<evidence type="ECO:0000256" key="2">
    <source>
        <dbReference type="ARBA" id="ARBA00007345"/>
    </source>
</evidence>
<sequence length="87" mass="10113">MARSLWKGPFLDQFVLKKLLSADAPAPIKIWSRRSYILPQFVEQTFAIYTGKSFLSVKITEEMIGHKFGEFASTRKKPVHKKKEKKK</sequence>
<dbReference type="GO" id="GO:0006412">
    <property type="term" value="P:translation"/>
    <property type="evidence" value="ECO:0007669"/>
    <property type="project" value="InterPro"/>
</dbReference>
<comment type="similarity">
    <text evidence="2 8">Belongs to the universal ribosomal protein uS19 family.</text>
</comment>
<dbReference type="HAMAP" id="MF_00531">
    <property type="entry name" value="Ribosomal_uS19"/>
    <property type="match status" value="1"/>
</dbReference>
<evidence type="ECO:0000256" key="4">
    <source>
        <dbReference type="ARBA" id="ARBA00023128"/>
    </source>
</evidence>
<dbReference type="PANTHER" id="PTHR11880:SF67">
    <property type="entry name" value="SMALL RIBOSOMAL SUBUNIT PROTEIN US19M"/>
    <property type="match status" value="1"/>
</dbReference>
<dbReference type="Pfam" id="PF00203">
    <property type="entry name" value="Ribosomal_S19"/>
    <property type="match status" value="1"/>
</dbReference>
<evidence type="ECO:0000313" key="10">
    <source>
        <dbReference type="Proteomes" id="UP000198341"/>
    </source>
</evidence>
<dbReference type="InterPro" id="IPR002222">
    <property type="entry name" value="Ribosomal_uS19"/>
</dbReference>
<dbReference type="NCBIfam" id="TIGR01050">
    <property type="entry name" value="rpsS_bact"/>
    <property type="match status" value="1"/>
</dbReference>